<evidence type="ECO:0000256" key="3">
    <source>
        <dbReference type="ARBA" id="ARBA00022705"/>
    </source>
</evidence>
<dbReference type="PANTHER" id="PTHR11669">
    <property type="entry name" value="REPLICATION FACTOR C / DNA POLYMERASE III GAMMA-TAU SUBUNIT"/>
    <property type="match status" value="1"/>
</dbReference>
<evidence type="ECO:0000259" key="7">
    <source>
        <dbReference type="SMART" id="SM00382"/>
    </source>
</evidence>
<dbReference type="Pfam" id="PF00004">
    <property type="entry name" value="AAA"/>
    <property type="match status" value="1"/>
</dbReference>
<evidence type="ECO:0000256" key="6">
    <source>
        <dbReference type="ARBA" id="ARBA00031749"/>
    </source>
</evidence>
<dbReference type="Gene3D" id="1.20.272.10">
    <property type="match status" value="1"/>
</dbReference>
<dbReference type="InterPro" id="IPR003959">
    <property type="entry name" value="ATPase_AAA_core"/>
</dbReference>
<dbReference type="GO" id="GO:0006281">
    <property type="term" value="P:DNA repair"/>
    <property type="evidence" value="ECO:0007669"/>
    <property type="project" value="TreeGrafter"/>
</dbReference>
<keyword evidence="3" id="KW-0235">DNA replication</keyword>
<keyword evidence="4" id="KW-0547">Nucleotide-binding</keyword>
<dbReference type="PANTHER" id="PTHR11669:SF20">
    <property type="entry name" value="REPLICATION FACTOR C SUBUNIT 4"/>
    <property type="match status" value="1"/>
</dbReference>
<evidence type="ECO:0000313" key="9">
    <source>
        <dbReference type="Proteomes" id="UP000242015"/>
    </source>
</evidence>
<dbReference type="SUPFAM" id="SSF48019">
    <property type="entry name" value="post-AAA+ oligomerization domain-like"/>
    <property type="match status" value="1"/>
</dbReference>
<dbReference type="SUPFAM" id="SSF52540">
    <property type="entry name" value="P-loop containing nucleoside triphosphate hydrolases"/>
    <property type="match status" value="1"/>
</dbReference>
<comment type="caution">
    <text evidence="8">The sequence shown here is derived from an EMBL/GenBank/DDBJ whole genome shotgun (WGS) entry which is preliminary data.</text>
</comment>
<dbReference type="AlphaFoldDB" id="A0A2R6CEF8"/>
<evidence type="ECO:0000256" key="5">
    <source>
        <dbReference type="ARBA" id="ARBA00022840"/>
    </source>
</evidence>
<dbReference type="InterPro" id="IPR027417">
    <property type="entry name" value="P-loop_NTPase"/>
</dbReference>
<dbReference type="SMART" id="SM00382">
    <property type="entry name" value="AAA"/>
    <property type="match status" value="1"/>
</dbReference>
<name>A0A2R6CEF8_9ARCH</name>
<dbReference type="InterPro" id="IPR047854">
    <property type="entry name" value="RFC_lid"/>
</dbReference>
<dbReference type="Gene3D" id="1.10.8.60">
    <property type="match status" value="1"/>
</dbReference>
<feature type="domain" description="AAA+ ATPase" evidence="7">
    <location>
        <begin position="39"/>
        <end position="170"/>
    </location>
</feature>
<comment type="similarity">
    <text evidence="1">Belongs to the activator 1 small subunits family. RfcS subfamily.</text>
</comment>
<protein>
    <recommendedName>
        <fullName evidence="2">Replication factor C small subunit</fullName>
    </recommendedName>
    <alternativeName>
        <fullName evidence="6">Clamp loader small subunit</fullName>
    </alternativeName>
</protein>
<dbReference type="EMBL" id="NEXF01000011">
    <property type="protein sequence ID" value="PSO09282.1"/>
    <property type="molecule type" value="Genomic_DNA"/>
</dbReference>
<dbReference type="GO" id="GO:0003677">
    <property type="term" value="F:DNA binding"/>
    <property type="evidence" value="ECO:0007669"/>
    <property type="project" value="InterPro"/>
</dbReference>
<proteinExistence type="inferred from homology"/>
<gene>
    <name evidence="8" type="primary">rfc</name>
    <name evidence="8" type="ORF">B9Q04_01175</name>
</gene>
<dbReference type="InterPro" id="IPR050238">
    <property type="entry name" value="DNA_Rep/Repair_Clamp_Loader"/>
</dbReference>
<reference evidence="8 9" key="1">
    <citation type="submission" date="2017-04" db="EMBL/GenBank/DDBJ databases">
        <title>Novel microbial lineages endemic to geothermal iron-oxide mats fill important gaps in the evolutionary history of Archaea.</title>
        <authorList>
            <person name="Jay Z.J."/>
            <person name="Beam J.P."/>
            <person name="Dlakic M."/>
            <person name="Rusch D.B."/>
            <person name="Kozubal M.A."/>
            <person name="Inskeep W.P."/>
        </authorList>
    </citation>
    <scope>NUCLEOTIDE SEQUENCE [LARGE SCALE GENOMIC DNA]</scope>
    <source>
        <strain evidence="8">BE_D</strain>
    </source>
</reference>
<accession>A0A2R6CEF8</accession>
<dbReference type="CDD" id="cd18140">
    <property type="entry name" value="HLD_clamp_RFC"/>
    <property type="match status" value="1"/>
</dbReference>
<dbReference type="FunFam" id="3.40.50.300:FF:000952">
    <property type="entry name" value="Replication factor C subunit 2"/>
    <property type="match status" value="1"/>
</dbReference>
<keyword evidence="5" id="KW-0067">ATP-binding</keyword>
<evidence type="ECO:0000256" key="1">
    <source>
        <dbReference type="ARBA" id="ARBA00009668"/>
    </source>
</evidence>
<sequence>MSSDEEMIWTEKYRPKKLDDLVGNDAVVLRLKQFARQRNMPHCLFIGPPGVGKTTAAICLSRDILGEHFREGYLELNASSDNRIDVVRTQIKDYARTTTFGGIPFKILVLDEADNMTPEAQQALRRTMEIYSNVCRFILIANYSNRIIEPIQSRCAVFRFTRLSKNDVVERLRYIAEQEGLKFDREGLEAIYEEHQGDLRMCINTLQSLAVLNKKVDKQNVLEVLGSVYSTDISQIIDLSLEGRFNDARKKLQDVLYLKAIPPEDVVRQIYREIVKSGLPDKVKVEVLGYLGEVEFRLVQGSDGEVQLDALLAKMASIKK</sequence>
<evidence type="ECO:0000313" key="8">
    <source>
        <dbReference type="EMBL" id="PSO09282.1"/>
    </source>
</evidence>
<dbReference type="NCBIfam" id="NF001679">
    <property type="entry name" value="PRK00440.1"/>
    <property type="match status" value="1"/>
</dbReference>
<dbReference type="GO" id="GO:0003689">
    <property type="term" value="F:DNA clamp loader activity"/>
    <property type="evidence" value="ECO:0007669"/>
    <property type="project" value="TreeGrafter"/>
</dbReference>
<dbReference type="Pfam" id="PF08542">
    <property type="entry name" value="Rep_fac_C"/>
    <property type="match status" value="1"/>
</dbReference>
<evidence type="ECO:0000256" key="4">
    <source>
        <dbReference type="ARBA" id="ARBA00022741"/>
    </source>
</evidence>
<dbReference type="CDD" id="cd00009">
    <property type="entry name" value="AAA"/>
    <property type="match status" value="1"/>
</dbReference>
<dbReference type="Proteomes" id="UP000242015">
    <property type="component" value="Unassembled WGS sequence"/>
</dbReference>
<dbReference type="InterPro" id="IPR008921">
    <property type="entry name" value="DNA_pol3_clamp-load_cplx_C"/>
</dbReference>
<dbReference type="InterPro" id="IPR003593">
    <property type="entry name" value="AAA+_ATPase"/>
</dbReference>
<dbReference type="GO" id="GO:0005524">
    <property type="term" value="F:ATP binding"/>
    <property type="evidence" value="ECO:0007669"/>
    <property type="project" value="UniProtKB-KW"/>
</dbReference>
<dbReference type="InterPro" id="IPR013748">
    <property type="entry name" value="Rep_factorC_C"/>
</dbReference>
<dbReference type="GO" id="GO:0016887">
    <property type="term" value="F:ATP hydrolysis activity"/>
    <property type="evidence" value="ECO:0007669"/>
    <property type="project" value="InterPro"/>
</dbReference>
<evidence type="ECO:0000256" key="2">
    <source>
        <dbReference type="ARBA" id="ARBA00014164"/>
    </source>
</evidence>
<dbReference type="Gene3D" id="3.40.50.300">
    <property type="entry name" value="P-loop containing nucleotide triphosphate hydrolases"/>
    <property type="match status" value="1"/>
</dbReference>
<dbReference type="GO" id="GO:0005663">
    <property type="term" value="C:DNA replication factor C complex"/>
    <property type="evidence" value="ECO:0007669"/>
    <property type="project" value="TreeGrafter"/>
</dbReference>
<organism evidence="8 9">
    <name type="scientific">Candidatus Marsarchaeota G2 archaeon BE_D</name>
    <dbReference type="NCBI Taxonomy" id="1978158"/>
    <lineage>
        <taxon>Archaea</taxon>
        <taxon>Candidatus Marsarchaeota</taxon>
        <taxon>Candidatus Marsarchaeota group 2</taxon>
    </lineage>
</organism>
<dbReference type="GO" id="GO:0006261">
    <property type="term" value="P:DNA-templated DNA replication"/>
    <property type="evidence" value="ECO:0007669"/>
    <property type="project" value="TreeGrafter"/>
</dbReference>